<keyword evidence="1 3" id="KW-0456">Lyase</keyword>
<dbReference type="Proteomes" id="UP000255024">
    <property type="component" value="Unassembled WGS sequence"/>
</dbReference>
<evidence type="ECO:0000256" key="2">
    <source>
        <dbReference type="ARBA" id="ARBA00023316"/>
    </source>
</evidence>
<proteinExistence type="inferred from homology"/>
<evidence type="ECO:0000313" key="6">
    <source>
        <dbReference type="EMBL" id="STZ69172.1"/>
    </source>
</evidence>
<accession>A0A378U4C6</accession>
<dbReference type="EMBL" id="UGQL01000002">
    <property type="protein sequence ID" value="STZ69172.1"/>
    <property type="molecule type" value="Genomic_DNA"/>
</dbReference>
<keyword evidence="7" id="KW-1185">Reference proteome</keyword>
<dbReference type="EC" id="4.2.2.-" evidence="3"/>
<evidence type="ECO:0000256" key="4">
    <source>
        <dbReference type="RuleBase" id="RU003495"/>
    </source>
</evidence>
<name>A0A378U4C6_MYROD</name>
<gene>
    <name evidence="3" type="primary">rlpA</name>
    <name evidence="6" type="ORF">NCTC11179_02669</name>
</gene>
<sequence length="169" mass="19032">MKYFQYIVFALIIFTLSSFEEAGKLKEKIKPAAVSMEQVLDTVATLDLPMIEEDSIVMAEVEEDSFEVVSDETKASYYHDKFSGKKTASGEVFDNSKYTAAHKTLPFGTKIKVTNLRNKRSVVLTVTDRGPFTKGRSVDISKRAFMDLTDNLGRGVLDVKVERMIEDIQ</sequence>
<dbReference type="InterPro" id="IPR036908">
    <property type="entry name" value="RlpA-like_sf"/>
</dbReference>
<comment type="similarity">
    <text evidence="3 4">Belongs to the RlpA family.</text>
</comment>
<dbReference type="GO" id="GO:0000270">
    <property type="term" value="P:peptidoglycan metabolic process"/>
    <property type="evidence" value="ECO:0007669"/>
    <property type="project" value="UniProtKB-UniRule"/>
</dbReference>
<feature type="domain" description="RlpA-like protein double-psi beta-barrel" evidence="5">
    <location>
        <begin position="74"/>
        <end position="160"/>
    </location>
</feature>
<dbReference type="RefSeq" id="WP_115091972.1">
    <property type="nucleotide sequence ID" value="NZ_CP068107.1"/>
</dbReference>
<dbReference type="NCBIfam" id="TIGR00413">
    <property type="entry name" value="rlpA"/>
    <property type="match status" value="1"/>
</dbReference>
<dbReference type="InterPro" id="IPR034718">
    <property type="entry name" value="RlpA"/>
</dbReference>
<evidence type="ECO:0000313" key="7">
    <source>
        <dbReference type="Proteomes" id="UP000255024"/>
    </source>
</evidence>
<evidence type="ECO:0000256" key="3">
    <source>
        <dbReference type="HAMAP-Rule" id="MF_02071"/>
    </source>
</evidence>
<protein>
    <recommendedName>
        <fullName evidence="3">Probable endolytic peptidoglycan transglycosylase RlpA</fullName>
        <ecNumber evidence="3">4.2.2.-</ecNumber>
    </recommendedName>
</protein>
<reference evidence="6 7" key="1">
    <citation type="submission" date="2018-06" db="EMBL/GenBank/DDBJ databases">
        <authorList>
            <consortium name="Pathogen Informatics"/>
            <person name="Doyle S."/>
        </authorList>
    </citation>
    <scope>NUCLEOTIDE SEQUENCE [LARGE SCALE GENOMIC DNA]</scope>
    <source>
        <strain evidence="6 7">NCTC11179</strain>
    </source>
</reference>
<dbReference type="Gene3D" id="2.40.40.10">
    <property type="entry name" value="RlpA-like domain"/>
    <property type="match status" value="1"/>
</dbReference>
<dbReference type="CDD" id="cd22268">
    <property type="entry name" value="DPBB_RlpA-like"/>
    <property type="match status" value="1"/>
</dbReference>
<dbReference type="InterPro" id="IPR009009">
    <property type="entry name" value="RlpA-like_DPBB"/>
</dbReference>
<organism evidence="6 7">
    <name type="scientific">Myroides odoratus</name>
    <name type="common">Flavobacterium odoratum</name>
    <dbReference type="NCBI Taxonomy" id="256"/>
    <lineage>
        <taxon>Bacteria</taxon>
        <taxon>Pseudomonadati</taxon>
        <taxon>Bacteroidota</taxon>
        <taxon>Flavobacteriia</taxon>
        <taxon>Flavobacteriales</taxon>
        <taxon>Flavobacteriaceae</taxon>
        <taxon>Myroides</taxon>
    </lineage>
</organism>
<dbReference type="InterPro" id="IPR012997">
    <property type="entry name" value="RplA"/>
</dbReference>
<dbReference type="Pfam" id="PF03330">
    <property type="entry name" value="DPBB_1"/>
    <property type="match status" value="1"/>
</dbReference>
<dbReference type="SUPFAM" id="SSF50685">
    <property type="entry name" value="Barwin-like endoglucanases"/>
    <property type="match status" value="1"/>
</dbReference>
<dbReference type="PANTHER" id="PTHR34183:SF8">
    <property type="entry name" value="ENDOLYTIC PEPTIDOGLYCAN TRANSGLYCOSYLASE RLPA-RELATED"/>
    <property type="match status" value="1"/>
</dbReference>
<dbReference type="GO" id="GO:0071555">
    <property type="term" value="P:cell wall organization"/>
    <property type="evidence" value="ECO:0007669"/>
    <property type="project" value="UniProtKB-KW"/>
</dbReference>
<comment type="function">
    <text evidence="3">Lytic transglycosylase with a strong preference for naked glycan strands that lack stem peptides.</text>
</comment>
<dbReference type="PANTHER" id="PTHR34183">
    <property type="entry name" value="ENDOLYTIC PEPTIDOGLYCAN TRANSGLYCOSYLASE RLPA"/>
    <property type="match status" value="1"/>
</dbReference>
<dbReference type="AlphaFoldDB" id="A0A378U4C6"/>
<evidence type="ECO:0000259" key="5">
    <source>
        <dbReference type="Pfam" id="PF03330"/>
    </source>
</evidence>
<evidence type="ECO:0000256" key="1">
    <source>
        <dbReference type="ARBA" id="ARBA00023239"/>
    </source>
</evidence>
<keyword evidence="2 3" id="KW-0961">Cell wall biogenesis/degradation</keyword>
<dbReference type="GO" id="GO:0008932">
    <property type="term" value="F:lytic endotransglycosylase activity"/>
    <property type="evidence" value="ECO:0007669"/>
    <property type="project" value="UniProtKB-UniRule"/>
</dbReference>
<dbReference type="HAMAP" id="MF_02071">
    <property type="entry name" value="RlpA"/>
    <property type="match status" value="1"/>
</dbReference>